<keyword evidence="18" id="KW-1185">Reference proteome</keyword>
<sequence length="341" mass="37615">MRKTSAHLADGREIIYYDEDGGTRVQAPDLRELPPAAPGSELRWDPLRREQVILAAHRQGRTHLPPSDECPLCPSGGDRLTEVPSSSYDVVAFENRFPALSGTEGRCEVLCFSSDHDTSLAGLGPRRLRTIVDAWADRTEELSARPGVKQVYVFENRGPEIGVTLHHPHGQIYALPFVTPRTERDLDSARLHRAETGRDLFADILATEAAGPRVVLANEHWTAFVPEAARWPVEVHVYPHRAVPDLPALDGAERTALAELYGDLLGRADRLFDGPLPYVSAWHQAPVDDPGLRGLARLRLELFSVRRAPGKLKYLAGTESGAGVFSNDVAPETTARRLREA</sequence>
<evidence type="ECO:0000313" key="18">
    <source>
        <dbReference type="Proteomes" id="UP000598217"/>
    </source>
</evidence>
<keyword evidence="10" id="KW-0862">Zinc</keyword>
<keyword evidence="11 14" id="KW-0299">Galactose metabolism</keyword>
<dbReference type="EC" id="2.7.7.12" evidence="5 13"/>
<accession>A0ABR9HMW3</accession>
<feature type="domain" description="Galactose-1-phosphate uridyl transferase N-terminal" evidence="15">
    <location>
        <begin position="103"/>
        <end position="178"/>
    </location>
</feature>
<evidence type="ECO:0000256" key="11">
    <source>
        <dbReference type="ARBA" id="ARBA00023144"/>
    </source>
</evidence>
<reference evidence="17 18" key="1">
    <citation type="submission" date="2020-10" db="EMBL/GenBank/DDBJ databases">
        <title>Sequencing the genomes of 1000 actinobacteria strains.</title>
        <authorList>
            <person name="Klenk H.-P."/>
        </authorList>
    </citation>
    <scope>NUCLEOTIDE SEQUENCE [LARGE SCALE GENOMIC DNA]</scope>
    <source>
        <strain evidence="17 18">DSM 45157</strain>
    </source>
</reference>
<dbReference type="Pfam" id="PF02744">
    <property type="entry name" value="GalP_UDP_tr_C"/>
    <property type="match status" value="1"/>
</dbReference>
<dbReference type="GO" id="GO:0008108">
    <property type="term" value="F:UDP-glucose:hexose-1-phosphate uridylyltransferase activity"/>
    <property type="evidence" value="ECO:0007669"/>
    <property type="project" value="UniProtKB-EC"/>
</dbReference>
<evidence type="ECO:0000256" key="5">
    <source>
        <dbReference type="ARBA" id="ARBA00012384"/>
    </source>
</evidence>
<comment type="caution">
    <text evidence="17">The sequence shown here is derived from an EMBL/GenBank/DDBJ whole genome shotgun (WGS) entry which is preliminary data.</text>
</comment>
<protein>
    <recommendedName>
        <fullName evidence="6 13">Galactose-1-phosphate uridylyltransferase</fullName>
        <ecNumber evidence="5 13">2.7.7.12</ecNumber>
    </recommendedName>
</protein>
<dbReference type="EMBL" id="JADBDY010000001">
    <property type="protein sequence ID" value="MBE1460377.1"/>
    <property type="molecule type" value="Genomic_DNA"/>
</dbReference>
<organism evidence="17 18">
    <name type="scientific">Nocardiopsis terrae</name>
    <dbReference type="NCBI Taxonomy" id="372655"/>
    <lineage>
        <taxon>Bacteria</taxon>
        <taxon>Bacillati</taxon>
        <taxon>Actinomycetota</taxon>
        <taxon>Actinomycetes</taxon>
        <taxon>Streptosporangiales</taxon>
        <taxon>Nocardiopsidaceae</taxon>
        <taxon>Nocardiopsis</taxon>
    </lineage>
</organism>
<keyword evidence="12 14" id="KW-0119">Carbohydrate metabolism</keyword>
<comment type="catalytic activity">
    <reaction evidence="1 14">
        <text>alpha-D-galactose 1-phosphate + UDP-alpha-D-glucose = alpha-D-glucose 1-phosphate + UDP-alpha-D-galactose</text>
        <dbReference type="Rhea" id="RHEA:13989"/>
        <dbReference type="ChEBI" id="CHEBI:58336"/>
        <dbReference type="ChEBI" id="CHEBI:58601"/>
        <dbReference type="ChEBI" id="CHEBI:58885"/>
        <dbReference type="ChEBI" id="CHEBI:66914"/>
        <dbReference type="EC" id="2.7.7.12"/>
    </reaction>
</comment>
<dbReference type="InterPro" id="IPR019779">
    <property type="entry name" value="GalP_UDPtransf1_His-AS"/>
</dbReference>
<evidence type="ECO:0000256" key="3">
    <source>
        <dbReference type="ARBA" id="ARBA00004947"/>
    </source>
</evidence>
<evidence type="ECO:0000256" key="13">
    <source>
        <dbReference type="NCBIfam" id="TIGR00209"/>
    </source>
</evidence>
<evidence type="ECO:0000256" key="14">
    <source>
        <dbReference type="RuleBase" id="RU000506"/>
    </source>
</evidence>
<evidence type="ECO:0000313" key="17">
    <source>
        <dbReference type="EMBL" id="MBE1460377.1"/>
    </source>
</evidence>
<keyword evidence="8 14" id="KW-0548">Nucleotidyltransferase</keyword>
<dbReference type="PROSITE" id="PS00117">
    <property type="entry name" value="GAL_P_UDP_TRANSF_I"/>
    <property type="match status" value="1"/>
</dbReference>
<dbReference type="Pfam" id="PF01087">
    <property type="entry name" value="GalP_UDP_transf"/>
    <property type="match status" value="1"/>
</dbReference>
<dbReference type="InterPro" id="IPR001937">
    <property type="entry name" value="GalP_UDPtransf1"/>
</dbReference>
<dbReference type="SUPFAM" id="SSF54197">
    <property type="entry name" value="HIT-like"/>
    <property type="match status" value="2"/>
</dbReference>
<dbReference type="InterPro" id="IPR005849">
    <property type="entry name" value="GalP_Utransf_N"/>
</dbReference>
<evidence type="ECO:0000256" key="8">
    <source>
        <dbReference type="ARBA" id="ARBA00022695"/>
    </source>
</evidence>
<keyword evidence="7 14" id="KW-0808">Transferase</keyword>
<evidence type="ECO:0000256" key="4">
    <source>
        <dbReference type="ARBA" id="ARBA00010951"/>
    </source>
</evidence>
<evidence type="ECO:0000256" key="6">
    <source>
        <dbReference type="ARBA" id="ARBA00016340"/>
    </source>
</evidence>
<name>A0ABR9HMW3_9ACTN</name>
<evidence type="ECO:0000256" key="9">
    <source>
        <dbReference type="ARBA" id="ARBA00022723"/>
    </source>
</evidence>
<evidence type="ECO:0000259" key="15">
    <source>
        <dbReference type="Pfam" id="PF01087"/>
    </source>
</evidence>
<evidence type="ECO:0000256" key="7">
    <source>
        <dbReference type="ARBA" id="ARBA00022679"/>
    </source>
</evidence>
<comment type="similarity">
    <text evidence="4 14">Belongs to the galactose-1-phosphate uridylyltransferase type 1 family.</text>
</comment>
<dbReference type="RefSeq" id="WP_191267187.1">
    <property type="nucleotide sequence ID" value="NZ_BMXJ01000001.1"/>
</dbReference>
<proteinExistence type="inferred from homology"/>
<dbReference type="PIRSF" id="PIRSF000808">
    <property type="entry name" value="GalT"/>
    <property type="match status" value="1"/>
</dbReference>
<dbReference type="PANTHER" id="PTHR11943:SF1">
    <property type="entry name" value="GALACTOSE-1-PHOSPHATE URIDYLYLTRANSFERASE"/>
    <property type="match status" value="1"/>
</dbReference>
<dbReference type="NCBIfam" id="TIGR00209">
    <property type="entry name" value="galT_1"/>
    <property type="match status" value="1"/>
</dbReference>
<evidence type="ECO:0000256" key="12">
    <source>
        <dbReference type="ARBA" id="ARBA00023277"/>
    </source>
</evidence>
<keyword evidence="9 14" id="KW-0479">Metal-binding</keyword>
<evidence type="ECO:0000259" key="16">
    <source>
        <dbReference type="Pfam" id="PF02744"/>
    </source>
</evidence>
<evidence type="ECO:0000256" key="1">
    <source>
        <dbReference type="ARBA" id="ARBA00001107"/>
    </source>
</evidence>
<dbReference type="PANTHER" id="PTHR11943">
    <property type="entry name" value="GALACTOSE-1-PHOSPHATE URIDYLYLTRANSFERASE"/>
    <property type="match status" value="1"/>
</dbReference>
<dbReference type="Gene3D" id="3.30.428.10">
    <property type="entry name" value="HIT-like"/>
    <property type="match status" value="2"/>
</dbReference>
<evidence type="ECO:0000256" key="10">
    <source>
        <dbReference type="ARBA" id="ARBA00022833"/>
    </source>
</evidence>
<comment type="pathway">
    <text evidence="3 14">Carbohydrate metabolism; galactose metabolism.</text>
</comment>
<comment type="cofactor">
    <cofactor evidence="2">
        <name>Zn(2+)</name>
        <dbReference type="ChEBI" id="CHEBI:29105"/>
    </cofactor>
</comment>
<evidence type="ECO:0000256" key="2">
    <source>
        <dbReference type="ARBA" id="ARBA00001947"/>
    </source>
</evidence>
<feature type="domain" description="Galactose-1-phosphate uridyl transferase C-terminal" evidence="16">
    <location>
        <begin position="193"/>
        <end position="288"/>
    </location>
</feature>
<dbReference type="InterPro" id="IPR005850">
    <property type="entry name" value="GalP_Utransf_C"/>
</dbReference>
<dbReference type="InterPro" id="IPR036265">
    <property type="entry name" value="HIT-like_sf"/>
</dbReference>
<gene>
    <name evidence="17" type="ORF">H4W79_004591</name>
</gene>
<dbReference type="Proteomes" id="UP000598217">
    <property type="component" value="Unassembled WGS sequence"/>
</dbReference>